<evidence type="ECO:0000313" key="1">
    <source>
        <dbReference type="EMBL" id="MBI6651849.1"/>
    </source>
</evidence>
<feature type="non-terminal residue" evidence="1">
    <location>
        <position position="1"/>
    </location>
</feature>
<gene>
    <name evidence="1" type="ORF">YA0849_22890</name>
</gene>
<dbReference type="RefSeq" id="WP_198731713.1">
    <property type="nucleotide sequence ID" value="NZ_JAEILD010000119.1"/>
</dbReference>
<dbReference type="Proteomes" id="UP000614123">
    <property type="component" value="Unassembled WGS sequence"/>
</dbReference>
<proteinExistence type="predicted"/>
<organism evidence="1 2">
    <name type="scientific">Pseudomonas veronii</name>
    <dbReference type="NCBI Taxonomy" id="76761"/>
    <lineage>
        <taxon>Bacteria</taxon>
        <taxon>Pseudomonadati</taxon>
        <taxon>Pseudomonadota</taxon>
        <taxon>Gammaproteobacteria</taxon>
        <taxon>Pseudomonadales</taxon>
        <taxon>Pseudomonadaceae</taxon>
        <taxon>Pseudomonas</taxon>
    </lineage>
</organism>
<sequence length="65" mass="7582">LFYEFRLDIRQIQITQLMVLDIANEIVRMSAALRDKTATHGMYCLIPVVEIVAVLHTHKAPRRDF</sequence>
<comment type="caution">
    <text evidence="1">The sequence shown here is derived from an EMBL/GenBank/DDBJ whole genome shotgun (WGS) entry which is preliminary data.</text>
</comment>
<reference evidence="1 2" key="1">
    <citation type="submission" date="2020-12" db="EMBL/GenBank/DDBJ databases">
        <title>Comparative genomic insights into the epidemiology and virulence of plant pathogenic Pseudomonads from Turkey.</title>
        <authorList>
            <person name="Dillon M."/>
            <person name="Ruiz-Bedoya T."/>
            <person name="Bendalovic-Torma C."/>
            <person name="Guttman K.M."/>
            <person name="Kwak H."/>
            <person name="Middleton M.A."/>
            <person name="Wang P.W."/>
            <person name="Horuz S."/>
            <person name="Aysan Y."/>
            <person name="Guttman D.S."/>
        </authorList>
    </citation>
    <scope>NUCLEOTIDE SEQUENCE [LARGE SCALE GENOMIC DNA]</scope>
    <source>
        <strain evidence="1 2">S4_EA_3a</strain>
    </source>
</reference>
<evidence type="ECO:0000313" key="2">
    <source>
        <dbReference type="Proteomes" id="UP000614123"/>
    </source>
</evidence>
<dbReference type="EMBL" id="JAEILD010000119">
    <property type="protein sequence ID" value="MBI6651849.1"/>
    <property type="molecule type" value="Genomic_DNA"/>
</dbReference>
<protein>
    <submittedName>
        <fullName evidence="1">Uncharacterized protein</fullName>
    </submittedName>
</protein>
<keyword evidence="2" id="KW-1185">Reference proteome</keyword>
<accession>A0ABS0VJY7</accession>
<name>A0ABS0VJY7_PSEVE</name>